<organism evidence="2 3">
    <name type="scientific">Streptomyces lacrimifluminis</name>
    <dbReference type="NCBI Taxonomy" id="1500077"/>
    <lineage>
        <taxon>Bacteria</taxon>
        <taxon>Bacillati</taxon>
        <taxon>Actinomycetota</taxon>
        <taxon>Actinomycetes</taxon>
        <taxon>Kitasatosporales</taxon>
        <taxon>Streptomycetaceae</taxon>
        <taxon>Streptomyces</taxon>
    </lineage>
</organism>
<evidence type="ECO:0000313" key="2">
    <source>
        <dbReference type="EMBL" id="GGJ24781.1"/>
    </source>
</evidence>
<dbReference type="AlphaFoldDB" id="A0A917KU53"/>
<sequence>MNIANSAGSATGCLPYAQRSTTTSTDFTTTEDMRRPSPGLHSQCEGLTTKEDGTFPMDTKNLSVPSHAQARIPGKNHPHRRPNSGVSGVVHDNARQPPASR</sequence>
<dbReference type="EMBL" id="BMMU01000005">
    <property type="protein sequence ID" value="GGJ24781.1"/>
    <property type="molecule type" value="Genomic_DNA"/>
</dbReference>
<proteinExistence type="predicted"/>
<evidence type="ECO:0000313" key="3">
    <source>
        <dbReference type="Proteomes" id="UP000625682"/>
    </source>
</evidence>
<gene>
    <name evidence="2" type="ORF">GCM10012282_21680</name>
</gene>
<protein>
    <submittedName>
        <fullName evidence="2">Uncharacterized protein</fullName>
    </submittedName>
</protein>
<feature type="region of interest" description="Disordered" evidence="1">
    <location>
        <begin position="1"/>
        <end position="101"/>
    </location>
</feature>
<comment type="caution">
    <text evidence="2">The sequence shown here is derived from an EMBL/GenBank/DDBJ whole genome shotgun (WGS) entry which is preliminary data.</text>
</comment>
<reference evidence="2" key="1">
    <citation type="journal article" date="2014" name="Int. J. Syst. Evol. Microbiol.">
        <title>Complete genome sequence of Corynebacterium casei LMG S-19264T (=DSM 44701T), isolated from a smear-ripened cheese.</title>
        <authorList>
            <consortium name="US DOE Joint Genome Institute (JGI-PGF)"/>
            <person name="Walter F."/>
            <person name="Albersmeier A."/>
            <person name="Kalinowski J."/>
            <person name="Ruckert C."/>
        </authorList>
    </citation>
    <scope>NUCLEOTIDE SEQUENCE</scope>
    <source>
        <strain evidence="2">CGMCC 4.7272</strain>
    </source>
</reference>
<feature type="compositionally biased region" description="Low complexity" evidence="1">
    <location>
        <begin position="20"/>
        <end position="30"/>
    </location>
</feature>
<keyword evidence="3" id="KW-1185">Reference proteome</keyword>
<accession>A0A917KU53</accession>
<reference evidence="2" key="2">
    <citation type="submission" date="2020-09" db="EMBL/GenBank/DDBJ databases">
        <authorList>
            <person name="Sun Q."/>
            <person name="Zhou Y."/>
        </authorList>
    </citation>
    <scope>NUCLEOTIDE SEQUENCE</scope>
    <source>
        <strain evidence="2">CGMCC 4.7272</strain>
    </source>
</reference>
<dbReference type="Proteomes" id="UP000625682">
    <property type="component" value="Unassembled WGS sequence"/>
</dbReference>
<name>A0A917KU53_9ACTN</name>
<evidence type="ECO:0000256" key="1">
    <source>
        <dbReference type="SAM" id="MobiDB-lite"/>
    </source>
</evidence>